<evidence type="ECO:0000313" key="2">
    <source>
        <dbReference type="EMBL" id="MBC8757463.1"/>
    </source>
</evidence>
<dbReference type="PROSITE" id="PS51257">
    <property type="entry name" value="PROKAR_LIPOPROTEIN"/>
    <property type="match status" value="1"/>
</dbReference>
<sequence length="616" mass="65680">MKKKLTKYLLLVTVLLATMIACQKESEPLLENSSDIETTQKEYGANSEHLAQVLSESKGRLTEANFIGRIIDDGNNPIVGATVTLGGHQQTTDQNGIVTFMGASVHENFAYASVTAQGYTNGSRVMVPNSGANSQNTFTIKLFSLGNSQTISSQGGEVTIETDLEREAIIIFNNGFVDENGNSYSGNVSVSANYLDPLSEDTADTMPGDLYGVNANYEEVALGSFGMINVELRGSAGQKLQITSPARIMMPIHPDQMTMAPNQVPMWSFNEDTGVWFEETVAYKNGDYYVTDVNHFSFWNCDAPFPVTNFQATIIDANSGTPLSGVKVTINYNGFVRNALTNNNGIVSGKIPSGQTMNLTISTHICGTVLFTNPTFGPFNGPTSITIPVTVPTQQLINISGTVTNCASQAVTNGYVTYSSTIGQFGGISLVTAGTHNFTGVSCATPVNIDLEAGDMDTGEIATTTVTANPNAVANFNLCGGPAPEYIRYSINGNPVQYEILYPSAGVETPNYLYMSTSAPGNGGTIIIGNVTALGTYPFISNPYVTTTPSLSIKRLGDVNGIDPIATEALAMPMTFTITSFGPVNSYIDVSFTGNYVDSFGTTKTITGEAHLIRDY</sequence>
<reference evidence="2 3" key="1">
    <citation type="submission" date="2020-07" db="EMBL/GenBank/DDBJ databases">
        <title>Description of Kordia aestuariivivens sp. nov., isolated from a tidal flat.</title>
        <authorList>
            <person name="Park S."/>
            <person name="Yoon J.-H."/>
        </authorList>
    </citation>
    <scope>NUCLEOTIDE SEQUENCE [LARGE SCALE GENOMIC DNA]</scope>
    <source>
        <strain evidence="2 3">YSTF-M3</strain>
    </source>
</reference>
<evidence type="ECO:0008006" key="4">
    <source>
        <dbReference type="Google" id="ProtNLM"/>
    </source>
</evidence>
<proteinExistence type="predicted"/>
<feature type="chain" id="PRO_5045675498" description="Carboxypeptidase regulatory-like domain-containing protein" evidence="1">
    <location>
        <begin position="24"/>
        <end position="616"/>
    </location>
</feature>
<feature type="signal peptide" evidence="1">
    <location>
        <begin position="1"/>
        <end position="23"/>
    </location>
</feature>
<keyword evidence="3" id="KW-1185">Reference proteome</keyword>
<dbReference type="EMBL" id="JACGWS010000020">
    <property type="protein sequence ID" value="MBC8757463.1"/>
    <property type="molecule type" value="Genomic_DNA"/>
</dbReference>
<evidence type="ECO:0000256" key="1">
    <source>
        <dbReference type="SAM" id="SignalP"/>
    </source>
</evidence>
<keyword evidence="1" id="KW-0732">Signal</keyword>
<organism evidence="2 3">
    <name type="scientific">Kordia aestuariivivens</name>
    <dbReference type="NCBI Taxonomy" id="2759037"/>
    <lineage>
        <taxon>Bacteria</taxon>
        <taxon>Pseudomonadati</taxon>
        <taxon>Bacteroidota</taxon>
        <taxon>Flavobacteriia</taxon>
        <taxon>Flavobacteriales</taxon>
        <taxon>Flavobacteriaceae</taxon>
        <taxon>Kordia</taxon>
    </lineage>
</organism>
<accession>A0ABR7QGC6</accession>
<comment type="caution">
    <text evidence="2">The sequence shown here is derived from an EMBL/GenBank/DDBJ whole genome shotgun (WGS) entry which is preliminary data.</text>
</comment>
<dbReference type="Proteomes" id="UP000619238">
    <property type="component" value="Unassembled WGS sequence"/>
</dbReference>
<name>A0ABR7QGC6_9FLAO</name>
<dbReference type="SUPFAM" id="SSF49464">
    <property type="entry name" value="Carboxypeptidase regulatory domain-like"/>
    <property type="match status" value="1"/>
</dbReference>
<protein>
    <recommendedName>
        <fullName evidence="4">Carboxypeptidase regulatory-like domain-containing protein</fullName>
    </recommendedName>
</protein>
<gene>
    <name evidence="2" type="ORF">H2O64_22525</name>
</gene>
<dbReference type="InterPro" id="IPR008969">
    <property type="entry name" value="CarboxyPept-like_regulatory"/>
</dbReference>
<dbReference type="RefSeq" id="WP_187564502.1">
    <property type="nucleotide sequence ID" value="NZ_JACGWS010000020.1"/>
</dbReference>
<evidence type="ECO:0000313" key="3">
    <source>
        <dbReference type="Proteomes" id="UP000619238"/>
    </source>
</evidence>